<gene>
    <name evidence="1" type="ORF">HMPREF9225_0131</name>
</gene>
<evidence type="ECO:0008006" key="3">
    <source>
        <dbReference type="Google" id="ProtNLM"/>
    </source>
</evidence>
<sequence>MIKKFLNYINDYEVITNLEEYIDRTYPGAEVVEIKSLELPEFVQSEFGDGKNNCTLASILRVFMYHKDKFKILPESEESLYSTIKDAPDIYFFNVFNGTLPMTISRIIKRSAEEYELDIKTRGHYNGNFYNPIKREIDHRRPLLMNIGFGKYKRHTVTISGYISLKYRGMNVYILEVYDNWSRYKRFIDYSYLSHSLKSLNAYTFNTIEIK</sequence>
<evidence type="ECO:0000313" key="2">
    <source>
        <dbReference type="Proteomes" id="UP000003280"/>
    </source>
</evidence>
<name>E0NIZ2_9FIRM</name>
<dbReference type="Proteomes" id="UP000003280">
    <property type="component" value="Unassembled WGS sequence"/>
</dbReference>
<reference evidence="1 2" key="1">
    <citation type="submission" date="2010-07" db="EMBL/GenBank/DDBJ databases">
        <authorList>
            <person name="Muzny D."/>
            <person name="Qin X."/>
            <person name="Deng J."/>
            <person name="Jiang H."/>
            <person name="Liu Y."/>
            <person name="Qu J."/>
            <person name="Song X.-Z."/>
            <person name="Zhang L."/>
            <person name="Thornton R."/>
            <person name="Coyle M."/>
            <person name="Francisco L."/>
            <person name="Jackson L."/>
            <person name="Javaid M."/>
            <person name="Korchina V."/>
            <person name="Kovar C."/>
            <person name="Mata R."/>
            <person name="Mathew T."/>
            <person name="Ngo R."/>
            <person name="Nguyen L."/>
            <person name="Nguyen N."/>
            <person name="Okwuonu G."/>
            <person name="Ongeri F."/>
            <person name="Pham C."/>
            <person name="Simmons D."/>
            <person name="Wilczek-Boney K."/>
            <person name="Hale W."/>
            <person name="Jakkamsetti A."/>
            <person name="Pham P."/>
            <person name="Ruth R."/>
            <person name="San Lucas F."/>
            <person name="Warren J."/>
            <person name="Zhang J."/>
            <person name="Zhao Z."/>
            <person name="Zhou C."/>
            <person name="Zhu D."/>
            <person name="Lee S."/>
            <person name="Bess C."/>
            <person name="Blankenburg K."/>
            <person name="Forbes L."/>
            <person name="Fu Q."/>
            <person name="Gubbala S."/>
            <person name="Hirani K."/>
            <person name="Jayaseelan J.C."/>
            <person name="Lara F."/>
            <person name="Munidasa M."/>
            <person name="Palculict T."/>
            <person name="Patil S."/>
            <person name="Pu L.-L."/>
            <person name="Saada N."/>
            <person name="Tang L."/>
            <person name="Weissenberger G."/>
            <person name="Zhu Y."/>
            <person name="Hemphill L."/>
            <person name="Shang Y."/>
            <person name="Youmans B."/>
            <person name="Ayvaz T."/>
            <person name="Ross M."/>
            <person name="Santibanez J."/>
            <person name="Aqrawi P."/>
            <person name="Gross S."/>
            <person name="Joshi V."/>
            <person name="Fowler G."/>
            <person name="Nazareth L."/>
            <person name="Reid J."/>
            <person name="Worley K."/>
            <person name="Petrosino J."/>
            <person name="Highlander S."/>
            <person name="Gibbs R."/>
        </authorList>
    </citation>
    <scope>NUCLEOTIDE SEQUENCE [LARGE SCALE GENOMIC DNA]</scope>
    <source>
        <strain evidence="1 2">ATCC BAA-1640</strain>
    </source>
</reference>
<comment type="caution">
    <text evidence="1">The sequence shown here is derived from an EMBL/GenBank/DDBJ whole genome shotgun (WGS) entry which is preliminary data.</text>
</comment>
<dbReference type="RefSeq" id="WP_008900967.1">
    <property type="nucleotide sequence ID" value="NZ_GL397071.1"/>
</dbReference>
<evidence type="ECO:0000313" key="1">
    <source>
        <dbReference type="EMBL" id="EFM26244.1"/>
    </source>
</evidence>
<dbReference type="STRING" id="862517.HMPREF9225_0131"/>
<organism evidence="1 2">
    <name type="scientific">Peptoniphilus duerdenii ATCC BAA-1640</name>
    <dbReference type="NCBI Taxonomy" id="862517"/>
    <lineage>
        <taxon>Bacteria</taxon>
        <taxon>Bacillati</taxon>
        <taxon>Bacillota</taxon>
        <taxon>Tissierellia</taxon>
        <taxon>Tissierellales</taxon>
        <taxon>Peptoniphilaceae</taxon>
        <taxon>Peptoniphilus</taxon>
    </lineage>
</organism>
<protein>
    <recommendedName>
        <fullName evidence="3">Peptidase C39-like domain-containing protein</fullName>
    </recommendedName>
</protein>
<dbReference type="eggNOG" id="ENOG5032WP5">
    <property type="taxonomic scope" value="Bacteria"/>
</dbReference>
<accession>E0NIZ2</accession>
<dbReference type="AlphaFoldDB" id="E0NIZ2"/>
<dbReference type="OrthoDB" id="2351326at2"/>
<dbReference type="HOGENOM" id="CLU_1308207_0_0_9"/>
<dbReference type="EMBL" id="AEEH01000013">
    <property type="protein sequence ID" value="EFM26244.1"/>
    <property type="molecule type" value="Genomic_DNA"/>
</dbReference>
<proteinExistence type="predicted"/>
<keyword evidence="2" id="KW-1185">Reference proteome</keyword>